<keyword evidence="2" id="KW-1003">Cell membrane</keyword>
<accession>A0A8T0EB10</accession>
<dbReference type="PANTHER" id="PTHR21421:SF29">
    <property type="entry name" value="GUSTATORY RECEPTOR 5A FOR TREHALOSE-RELATED"/>
    <property type="match status" value="1"/>
</dbReference>
<feature type="transmembrane region" description="Helical" evidence="7">
    <location>
        <begin position="271"/>
        <end position="289"/>
    </location>
</feature>
<dbReference type="GO" id="GO:0051606">
    <property type="term" value="P:detection of stimulus"/>
    <property type="evidence" value="ECO:0007669"/>
    <property type="project" value="UniProtKB-ARBA"/>
</dbReference>
<keyword evidence="4 7" id="KW-1133">Transmembrane helix</keyword>
<dbReference type="AlphaFoldDB" id="A0A8T0EB10"/>
<protein>
    <recommendedName>
        <fullName evidence="10">Gustatory receptor</fullName>
    </recommendedName>
</protein>
<dbReference type="GO" id="GO:0050909">
    <property type="term" value="P:sensory perception of taste"/>
    <property type="evidence" value="ECO:0007669"/>
    <property type="project" value="InterPro"/>
</dbReference>
<feature type="transmembrane region" description="Helical" evidence="7">
    <location>
        <begin position="301"/>
        <end position="320"/>
    </location>
</feature>
<evidence type="ECO:0000256" key="7">
    <source>
        <dbReference type="SAM" id="Phobius"/>
    </source>
</evidence>
<comment type="caution">
    <text evidence="8">The sequence shown here is derived from an EMBL/GenBank/DDBJ whole genome shotgun (WGS) entry which is preliminary data.</text>
</comment>
<feature type="transmembrane region" description="Helical" evidence="7">
    <location>
        <begin position="138"/>
        <end position="159"/>
    </location>
</feature>
<keyword evidence="9" id="KW-1185">Reference proteome</keyword>
<name>A0A8T0EB10_ARGBR</name>
<dbReference type="Proteomes" id="UP000807504">
    <property type="component" value="Unassembled WGS sequence"/>
</dbReference>
<evidence type="ECO:0000256" key="6">
    <source>
        <dbReference type="ARBA" id="ARBA00023170"/>
    </source>
</evidence>
<gene>
    <name evidence="8" type="ORF">HNY73_017831</name>
</gene>
<keyword evidence="5 7" id="KW-0472">Membrane</keyword>
<dbReference type="GO" id="GO:0038023">
    <property type="term" value="F:signaling receptor activity"/>
    <property type="evidence" value="ECO:0007669"/>
    <property type="project" value="UniProtKB-ARBA"/>
</dbReference>
<feature type="transmembrane region" description="Helical" evidence="7">
    <location>
        <begin position="379"/>
        <end position="398"/>
    </location>
</feature>
<dbReference type="PANTHER" id="PTHR21421">
    <property type="entry name" value="GUSTATORY RECEPTOR"/>
    <property type="match status" value="1"/>
</dbReference>
<evidence type="ECO:0000256" key="4">
    <source>
        <dbReference type="ARBA" id="ARBA00022989"/>
    </source>
</evidence>
<dbReference type="EMBL" id="JABXBU010002228">
    <property type="protein sequence ID" value="KAF8770282.1"/>
    <property type="molecule type" value="Genomic_DNA"/>
</dbReference>
<evidence type="ECO:0000256" key="1">
    <source>
        <dbReference type="ARBA" id="ARBA00004651"/>
    </source>
</evidence>
<dbReference type="InterPro" id="IPR013604">
    <property type="entry name" value="7TM_chemorcpt"/>
</dbReference>
<keyword evidence="6" id="KW-0675">Receptor</keyword>
<evidence type="ECO:0008006" key="10">
    <source>
        <dbReference type="Google" id="ProtNLM"/>
    </source>
</evidence>
<evidence type="ECO:0000256" key="3">
    <source>
        <dbReference type="ARBA" id="ARBA00022692"/>
    </source>
</evidence>
<evidence type="ECO:0000256" key="2">
    <source>
        <dbReference type="ARBA" id="ARBA00022475"/>
    </source>
</evidence>
<dbReference type="Pfam" id="PF08395">
    <property type="entry name" value="7tm_7"/>
    <property type="match status" value="1"/>
</dbReference>
<evidence type="ECO:0000313" key="8">
    <source>
        <dbReference type="EMBL" id="KAF8770282.1"/>
    </source>
</evidence>
<evidence type="ECO:0000313" key="9">
    <source>
        <dbReference type="Proteomes" id="UP000807504"/>
    </source>
</evidence>
<comment type="subcellular location">
    <subcellularLocation>
        <location evidence="1">Cell membrane</location>
        <topology evidence="1">Multi-pass membrane protein</topology>
    </subcellularLocation>
</comment>
<reference evidence="8" key="2">
    <citation type="submission" date="2020-06" db="EMBL/GenBank/DDBJ databases">
        <authorList>
            <person name="Sheffer M."/>
        </authorList>
    </citation>
    <scope>NUCLEOTIDE SEQUENCE</scope>
</reference>
<feature type="transmembrane region" description="Helical" evidence="7">
    <location>
        <begin position="84"/>
        <end position="105"/>
    </location>
</feature>
<keyword evidence="3 7" id="KW-0812">Transmembrane</keyword>
<feature type="transmembrane region" description="Helical" evidence="7">
    <location>
        <begin position="191"/>
        <end position="218"/>
    </location>
</feature>
<evidence type="ECO:0000256" key="5">
    <source>
        <dbReference type="ARBA" id="ARBA00023136"/>
    </source>
</evidence>
<feature type="transmembrane region" description="Helical" evidence="7">
    <location>
        <begin position="55"/>
        <end position="78"/>
    </location>
</feature>
<sequence length="399" mass="45013">MHARKFSKRDRVSVNDANADAPPDKELQIISNFFWFAGITFSSFDTYFSLKGFSIICFDIISTAWSIYFLAATIFFTATLSPHATGFAFISTFASLINLCIRFIILKKRAQIRRCLQIISKLNADMLITTDSKSFRRFTWLGCSISVLFPMALLSFNLISSGLQKSSRKFKALLFFSRSIPDDVTSKSMMLVIFLQIINFLLSRCLPLLTMILCVFVFTRLRDINRNFLAQLQKSMDMNMPTKLFTDYTKLYGRITTTIEKVEETFSLISFFLYGYMLSSVFSITSYMITRLPGTVNTASILQQVATFIEIVTCFIFLSLRAAGVNESAVEVKNLIHSLPAKRFDFNPNLTATLLQLANNFASEVCVTGWGLFMINRGFILTTAGVVVTYGVILVQLGG</sequence>
<reference evidence="8" key="1">
    <citation type="journal article" date="2020" name="bioRxiv">
        <title>Chromosome-level reference genome of the European wasp spider Argiope bruennichi: a resource for studies on range expansion and evolutionary adaptation.</title>
        <authorList>
            <person name="Sheffer M.M."/>
            <person name="Hoppe A."/>
            <person name="Krehenwinkel H."/>
            <person name="Uhl G."/>
            <person name="Kuss A.W."/>
            <person name="Jensen L."/>
            <person name="Jensen C."/>
            <person name="Gillespie R.G."/>
            <person name="Hoff K.J."/>
            <person name="Prost S."/>
        </authorList>
    </citation>
    <scope>NUCLEOTIDE SEQUENCE</scope>
</reference>
<organism evidence="8 9">
    <name type="scientific">Argiope bruennichi</name>
    <name type="common">Wasp spider</name>
    <name type="synonym">Aranea bruennichi</name>
    <dbReference type="NCBI Taxonomy" id="94029"/>
    <lineage>
        <taxon>Eukaryota</taxon>
        <taxon>Metazoa</taxon>
        <taxon>Ecdysozoa</taxon>
        <taxon>Arthropoda</taxon>
        <taxon>Chelicerata</taxon>
        <taxon>Arachnida</taxon>
        <taxon>Araneae</taxon>
        <taxon>Araneomorphae</taxon>
        <taxon>Entelegynae</taxon>
        <taxon>Araneoidea</taxon>
        <taxon>Araneidae</taxon>
        <taxon>Argiope</taxon>
    </lineage>
</organism>
<dbReference type="GO" id="GO:0005886">
    <property type="term" value="C:plasma membrane"/>
    <property type="evidence" value="ECO:0007669"/>
    <property type="project" value="UniProtKB-SubCell"/>
</dbReference>
<proteinExistence type="predicted"/>